<feature type="domain" description="Phospholipid/glycerol acyltransferase" evidence="4">
    <location>
        <begin position="59"/>
        <end position="172"/>
    </location>
</feature>
<sequence length="226" mass="25500">MSEAKTEIAPERRRALAQRSFVLPQWVLEALRPPTRLLSKLLWRMSFRGTEHIPLTGGLVIAANHQTYIDPIWISIPIKRPLRYLAWDEAFDWPIVGPLMTLFGAWPLQIEGRDPAAIRRALQWIRAGGAVVIFPEGGRGYPDGSLKRFKPGAVRMALEAEVPILPVTIRGGHRVWPVGQLLPRFSSVEIIYHEPYRIAPHAGEDVRACVRRETEQLSSLIAAALR</sequence>
<dbReference type="Pfam" id="PF01553">
    <property type="entry name" value="Acyltransferase"/>
    <property type="match status" value="1"/>
</dbReference>
<dbReference type="Proteomes" id="UP000031518">
    <property type="component" value="Unassembled WGS sequence"/>
</dbReference>
<dbReference type="EC" id="2.3.1.51" evidence="5"/>
<dbReference type="GO" id="GO:0006654">
    <property type="term" value="P:phosphatidic acid biosynthetic process"/>
    <property type="evidence" value="ECO:0007669"/>
    <property type="project" value="TreeGrafter"/>
</dbReference>
<dbReference type="InterPro" id="IPR002123">
    <property type="entry name" value="Plipid/glycerol_acylTrfase"/>
</dbReference>
<keyword evidence="2 5" id="KW-0808">Transferase</keyword>
<keyword evidence="3 5" id="KW-0012">Acyltransferase</keyword>
<dbReference type="STRING" id="454194.PYK22_00615"/>
<keyword evidence="6" id="KW-1185">Reference proteome</keyword>
<evidence type="ECO:0000256" key="1">
    <source>
        <dbReference type="ARBA" id="ARBA00005189"/>
    </source>
</evidence>
<dbReference type="PANTHER" id="PTHR10434:SF11">
    <property type="entry name" value="1-ACYL-SN-GLYCEROL-3-PHOSPHATE ACYLTRANSFERASE"/>
    <property type="match status" value="1"/>
</dbReference>
<dbReference type="PANTHER" id="PTHR10434">
    <property type="entry name" value="1-ACYL-SN-GLYCEROL-3-PHOSPHATE ACYLTRANSFERASE"/>
    <property type="match status" value="1"/>
</dbReference>
<evidence type="ECO:0000313" key="6">
    <source>
        <dbReference type="Proteomes" id="UP000031518"/>
    </source>
</evidence>
<evidence type="ECO:0000313" key="5">
    <source>
        <dbReference type="EMBL" id="CDM64621.1"/>
    </source>
</evidence>
<dbReference type="OrthoDB" id="9803035at2"/>
<reference evidence="5 6" key="2">
    <citation type="submission" date="2015-01" db="EMBL/GenBank/DDBJ databases">
        <title>Complete genome sequence of Pyrinomonas methylaliphatogenes type strain K22T.</title>
        <authorList>
            <person name="Lee K.C.Y."/>
            <person name="Power J.F."/>
            <person name="Dunfield P.F."/>
            <person name="Morgan X.C."/>
            <person name="Huttenhower C."/>
            <person name="Stott M.B."/>
        </authorList>
    </citation>
    <scope>NUCLEOTIDE SEQUENCE [LARGE SCALE GENOMIC DNA]</scope>
    <source>
        <strain evidence="5 6">K22</strain>
    </source>
</reference>
<dbReference type="GO" id="GO:0003841">
    <property type="term" value="F:1-acylglycerol-3-phosphate O-acyltransferase activity"/>
    <property type="evidence" value="ECO:0007669"/>
    <property type="project" value="UniProtKB-EC"/>
</dbReference>
<dbReference type="RefSeq" id="WP_041974172.1">
    <property type="nucleotide sequence ID" value="NZ_CBXV010000002.1"/>
</dbReference>
<name>A0A0B6WUG1_9BACT</name>
<gene>
    <name evidence="5" type="ORF">PYK22_00615</name>
</gene>
<protein>
    <submittedName>
        <fullName evidence="5">1-acyl-sn-glycerol-3-phosphate acyltransferase</fullName>
        <ecNumber evidence="5">2.3.1.51</ecNumber>
    </submittedName>
</protein>
<evidence type="ECO:0000256" key="3">
    <source>
        <dbReference type="ARBA" id="ARBA00023315"/>
    </source>
</evidence>
<reference evidence="5 6" key="1">
    <citation type="submission" date="2013-12" db="EMBL/GenBank/DDBJ databases">
        <authorList>
            <person name="Stott M."/>
        </authorList>
    </citation>
    <scope>NUCLEOTIDE SEQUENCE [LARGE SCALE GENOMIC DNA]</scope>
    <source>
        <strain evidence="5 6">K22</strain>
    </source>
</reference>
<evidence type="ECO:0000259" key="4">
    <source>
        <dbReference type="SMART" id="SM00563"/>
    </source>
</evidence>
<dbReference type="AlphaFoldDB" id="A0A0B6WUG1"/>
<evidence type="ECO:0000256" key="2">
    <source>
        <dbReference type="ARBA" id="ARBA00022679"/>
    </source>
</evidence>
<dbReference type="EMBL" id="CBXV010000002">
    <property type="protein sequence ID" value="CDM64621.1"/>
    <property type="molecule type" value="Genomic_DNA"/>
</dbReference>
<comment type="pathway">
    <text evidence="1">Lipid metabolism.</text>
</comment>
<dbReference type="SMART" id="SM00563">
    <property type="entry name" value="PlsC"/>
    <property type="match status" value="1"/>
</dbReference>
<proteinExistence type="predicted"/>
<dbReference type="SUPFAM" id="SSF69593">
    <property type="entry name" value="Glycerol-3-phosphate (1)-acyltransferase"/>
    <property type="match status" value="1"/>
</dbReference>
<dbReference type="CDD" id="cd07989">
    <property type="entry name" value="LPLAT_AGPAT-like"/>
    <property type="match status" value="1"/>
</dbReference>
<organism evidence="5 6">
    <name type="scientific">Pyrinomonas methylaliphatogenes</name>
    <dbReference type="NCBI Taxonomy" id="454194"/>
    <lineage>
        <taxon>Bacteria</taxon>
        <taxon>Pseudomonadati</taxon>
        <taxon>Acidobacteriota</taxon>
        <taxon>Blastocatellia</taxon>
        <taxon>Blastocatellales</taxon>
        <taxon>Pyrinomonadaceae</taxon>
        <taxon>Pyrinomonas</taxon>
    </lineage>
</organism>
<accession>A0A0B6WUG1</accession>